<feature type="non-terminal residue" evidence="2">
    <location>
        <position position="494"/>
    </location>
</feature>
<dbReference type="AlphaFoldDB" id="A0A8K0CIL1"/>
<dbReference type="EMBL" id="VTPC01089646">
    <property type="protein sequence ID" value="KAF2885806.1"/>
    <property type="molecule type" value="Genomic_DNA"/>
</dbReference>
<dbReference type="GO" id="GO:0015074">
    <property type="term" value="P:DNA integration"/>
    <property type="evidence" value="ECO:0007669"/>
    <property type="project" value="InterPro"/>
</dbReference>
<keyword evidence="3" id="KW-1185">Reference proteome</keyword>
<evidence type="ECO:0000313" key="2">
    <source>
        <dbReference type="EMBL" id="KAF2885806.1"/>
    </source>
</evidence>
<dbReference type="Gene3D" id="3.30.420.10">
    <property type="entry name" value="Ribonuclease H-like superfamily/Ribonuclease H"/>
    <property type="match status" value="1"/>
</dbReference>
<dbReference type="InterPro" id="IPR036397">
    <property type="entry name" value="RNaseH_sf"/>
</dbReference>
<organism evidence="2 3">
    <name type="scientific">Ignelater luminosus</name>
    <name type="common">Cucubano</name>
    <name type="synonym">Pyrophorus luminosus</name>
    <dbReference type="NCBI Taxonomy" id="2038154"/>
    <lineage>
        <taxon>Eukaryota</taxon>
        <taxon>Metazoa</taxon>
        <taxon>Ecdysozoa</taxon>
        <taxon>Arthropoda</taxon>
        <taxon>Hexapoda</taxon>
        <taxon>Insecta</taxon>
        <taxon>Pterygota</taxon>
        <taxon>Neoptera</taxon>
        <taxon>Endopterygota</taxon>
        <taxon>Coleoptera</taxon>
        <taxon>Polyphaga</taxon>
        <taxon>Elateriformia</taxon>
        <taxon>Elateroidea</taxon>
        <taxon>Elateridae</taxon>
        <taxon>Agrypninae</taxon>
        <taxon>Pyrophorini</taxon>
        <taxon>Ignelater</taxon>
    </lineage>
</organism>
<dbReference type="Proteomes" id="UP000801492">
    <property type="component" value="Unassembled WGS sequence"/>
</dbReference>
<sequence>AGVGLGGEMFKEVNNKLVDFVYWDNPNELVNRLRLLNASQAAGHNNHTNEIVSIIEELKECDKIAKKLNEHVTVANLNVKEASQIIKDVQRDIDYLYIAFRLVKPPHSPVQVVAAPSSDLSQTGEQTELHKPARVNFKRRHVIVKSLDDLHQIDLVEMLPYYRENKGYRYILVVIDVFSKYVWAEPVKRKTSKDIVNAMIKVFSKGRRIPTHIQSDQGKEFFNKDFQNLMKQYNINHYSTYSNKKASVVERVNRTLKAIMWFRFSLQGSYKWITLLPQIVEKYNNSKHRTIGRKPVEFTKDNEKEVLKYAYNHIKMVDLKSARFKVGDHVRISKHRSVFDKGYTPNWSNEIFTVYKVQLTNPITYLLKDASEQPVKGGFYDLELQLAKYPDIYLVEQTNGMKLCRLCAQVLEDDENEETAGTFICYPQHMNWSFTPVMYLIDGWCDGCTQRLICNVYTPTQCFWLMFSINSICDDCTCPDGKHGVVQSIVRLSL</sequence>
<evidence type="ECO:0000313" key="3">
    <source>
        <dbReference type="Proteomes" id="UP000801492"/>
    </source>
</evidence>
<reference evidence="2" key="1">
    <citation type="submission" date="2019-08" db="EMBL/GenBank/DDBJ databases">
        <title>The genome of the North American firefly Photinus pyralis.</title>
        <authorList>
            <consortium name="Photinus pyralis genome working group"/>
            <person name="Fallon T.R."/>
            <person name="Sander Lower S.E."/>
            <person name="Weng J.-K."/>
        </authorList>
    </citation>
    <scope>NUCLEOTIDE SEQUENCE</scope>
    <source>
        <strain evidence="2">TRF0915ILg1</strain>
        <tissue evidence="2">Whole body</tissue>
    </source>
</reference>
<proteinExistence type="predicted"/>
<name>A0A8K0CIL1_IGNLU</name>
<accession>A0A8K0CIL1</accession>
<evidence type="ECO:0000259" key="1">
    <source>
        <dbReference type="PROSITE" id="PS50994"/>
    </source>
</evidence>
<dbReference type="InterPro" id="IPR012337">
    <property type="entry name" value="RNaseH-like_sf"/>
</dbReference>
<dbReference type="Pfam" id="PF00665">
    <property type="entry name" value="rve"/>
    <property type="match status" value="1"/>
</dbReference>
<dbReference type="OrthoDB" id="6343797at2759"/>
<gene>
    <name evidence="2" type="ORF">ILUMI_20367</name>
</gene>
<protein>
    <recommendedName>
        <fullName evidence="1">Integrase catalytic domain-containing protein</fullName>
    </recommendedName>
</protein>
<dbReference type="GO" id="GO:0003676">
    <property type="term" value="F:nucleic acid binding"/>
    <property type="evidence" value="ECO:0007669"/>
    <property type="project" value="InterPro"/>
</dbReference>
<dbReference type="SUPFAM" id="SSF53098">
    <property type="entry name" value="Ribonuclease H-like"/>
    <property type="match status" value="1"/>
</dbReference>
<dbReference type="PANTHER" id="PTHR46585">
    <property type="entry name" value="INTEGRASE CORE DOMAIN CONTAINING PROTEIN"/>
    <property type="match status" value="1"/>
</dbReference>
<dbReference type="PANTHER" id="PTHR46585:SF1">
    <property type="entry name" value="CHROMO DOMAIN-CONTAINING PROTEIN"/>
    <property type="match status" value="1"/>
</dbReference>
<dbReference type="PROSITE" id="PS50994">
    <property type="entry name" value="INTEGRASE"/>
    <property type="match status" value="1"/>
</dbReference>
<dbReference type="InterPro" id="IPR001584">
    <property type="entry name" value="Integrase_cat-core"/>
</dbReference>
<feature type="domain" description="Integrase catalytic" evidence="1">
    <location>
        <begin position="128"/>
        <end position="303"/>
    </location>
</feature>
<comment type="caution">
    <text evidence="2">The sequence shown here is derived from an EMBL/GenBank/DDBJ whole genome shotgun (WGS) entry which is preliminary data.</text>
</comment>